<dbReference type="InterPro" id="IPR023213">
    <property type="entry name" value="CAT-like_dom_sf"/>
</dbReference>
<dbReference type="InterPro" id="IPR045851">
    <property type="entry name" value="AMP-bd_C_sf"/>
</dbReference>
<dbReference type="PROSITE" id="PS50075">
    <property type="entry name" value="CARRIER"/>
    <property type="match status" value="1"/>
</dbReference>
<evidence type="ECO:0000313" key="11">
    <source>
        <dbReference type="EMBL" id="MER6434101.1"/>
    </source>
</evidence>
<name>A0ABV1UK36_9ACTN</name>
<dbReference type="Gene3D" id="3.30.559.30">
    <property type="entry name" value="Nonribosomal peptide synthetase, condensation domain"/>
    <property type="match status" value="1"/>
</dbReference>
<evidence type="ECO:0000256" key="4">
    <source>
        <dbReference type="ARBA" id="ARBA00016743"/>
    </source>
</evidence>
<dbReference type="CDD" id="cd19535">
    <property type="entry name" value="Cyc_NRPS"/>
    <property type="match status" value="1"/>
</dbReference>
<dbReference type="Pfam" id="PF00668">
    <property type="entry name" value="Condensation"/>
    <property type="match status" value="1"/>
</dbReference>
<evidence type="ECO:0000256" key="5">
    <source>
        <dbReference type="ARBA" id="ARBA00022450"/>
    </source>
</evidence>
<proteinExistence type="inferred from homology"/>
<dbReference type="InterPro" id="IPR025110">
    <property type="entry name" value="AMP-bd_C"/>
</dbReference>
<comment type="cofactor">
    <cofactor evidence="1">
        <name>pantetheine 4'-phosphate</name>
        <dbReference type="ChEBI" id="CHEBI:47942"/>
    </cofactor>
</comment>
<dbReference type="Pfam" id="PF13193">
    <property type="entry name" value="AMP-binding_C"/>
    <property type="match status" value="1"/>
</dbReference>
<dbReference type="Gene3D" id="3.30.559.10">
    <property type="entry name" value="Chloramphenicol acetyltransferase-like domain"/>
    <property type="match status" value="1"/>
</dbReference>
<dbReference type="Gene3D" id="3.40.50.980">
    <property type="match status" value="2"/>
</dbReference>
<dbReference type="InterPro" id="IPR057737">
    <property type="entry name" value="Condensation_MtbB-like"/>
</dbReference>
<dbReference type="PROSITE" id="PS00455">
    <property type="entry name" value="AMP_BINDING"/>
    <property type="match status" value="1"/>
</dbReference>
<sequence>MTTQTSGTKETTNRDSSFVKCDTDHMYDSFPLTEVQHSYWIGRQGLFEISNVPTHVYVELDGELDPERLNRSFSAMIELHPSLRTEFLPSGEQRILERQPAPYNIPVVDLREESTHEQELSIAQVRDRMSSSAPPLEQWPHFETVLHLLPKGRTRLHVNIDMLVIDAASLNLLFADWGRLYAHSDLRDELSLTFRDYYFAEQEHIGGPAGDAARNYWKERVNNLPQGPELPRGNKASRETLQHPTFGHHFGEISAAEWNSFRKKVQEKGLTVAGALAAAFAETLSMWSADSHFTLNTTTNRRFPLHPQVGKVIGDFTSTLLLELDWSSADSFEDRARRCTDQLLTDLDYSHVSGVEVLREMSRKQGRPVLNPVVFTCALGDMGDSMDWAGELVRLAAETSQVALDNRVQEYHGKLLISWDTLEELYPPGLMQAMHSHYCALLSQLCWDDAAWASQSPGALPSTQAERRAAVNATQGQVPGGLLQDPVLQAAKRHPDRLAVVAEDCTLTYGQLAARVQWTAHELMKAGAGSHEPIAVVTRAGCQRVVGPLGVLQAGAPYVPVDPDIPSERLSVMLQDAGVKLAVTTSDLDASLNWPANVQRILLDQLEPTGVPEIKSRQTPTDTAYIIYTSGSTGRPKGVAIDHRGPINTIEDINRRFSVGPEDRVLALSNLSFDLSVYDIFGVLAAGGSLVYPPAARSKEPSAWVETVEHYQVTLWNTVPLLYNEVVEAADANPSALASLRLVLLSGDWIPVHLPDRSRRINPNAQLISLGGATEASIWSIFYAIKNVDPAWRSVPYGKPLANQRFYVLDEKMVPRPDWVEGDLYIGGIGLAQGYWRDQDRTRQSFIVHPQTGERLYRTGDRGRYLPDGNIEFLGRQDGQVKIRGFRVELGEVESSLRNHADVTDCYVVLRENRADVAGMNAARRSAHQVLVGYVVPAPNSSPSEESLIAFLKRLLPDYMVPTKIMVLDEIPKSANGKVARDKLPVPDSWNTDGRPNREPATTPTETTIARIWSETLDLEAADVGVHDSFFDLGGNSILLARMHRQLSAIYPDQPMEVVQLFEHRTIAQIGEFIDGKNPVRQIDLSRIRERITRKRDLRRNLSEA</sequence>
<keyword evidence="5" id="KW-0596">Phosphopantetheine</keyword>
<feature type="region of interest" description="Disordered" evidence="9">
    <location>
        <begin position="980"/>
        <end position="1004"/>
    </location>
</feature>
<dbReference type="CDD" id="cd12114">
    <property type="entry name" value="A_NRPS_TlmIV_like"/>
    <property type="match status" value="1"/>
</dbReference>
<dbReference type="NCBIfam" id="TIGR01733">
    <property type="entry name" value="AA-adenyl-dom"/>
    <property type="match status" value="1"/>
</dbReference>
<dbReference type="InterPro" id="IPR010071">
    <property type="entry name" value="AA_adenyl_dom"/>
</dbReference>
<dbReference type="PANTHER" id="PTHR45527:SF10">
    <property type="entry name" value="PYOCHELIN SYNTHASE PCHF"/>
    <property type="match status" value="1"/>
</dbReference>
<evidence type="ECO:0000259" key="10">
    <source>
        <dbReference type="PROSITE" id="PS50075"/>
    </source>
</evidence>
<dbReference type="Gene3D" id="2.30.38.10">
    <property type="entry name" value="Luciferase, Domain 3"/>
    <property type="match status" value="1"/>
</dbReference>
<dbReference type="EMBL" id="JBEPAZ010000083">
    <property type="protein sequence ID" value="MER6434101.1"/>
    <property type="molecule type" value="Genomic_DNA"/>
</dbReference>
<dbReference type="Proteomes" id="UP001470023">
    <property type="component" value="Unassembled WGS sequence"/>
</dbReference>
<dbReference type="PANTHER" id="PTHR45527">
    <property type="entry name" value="NONRIBOSOMAL PEPTIDE SYNTHETASE"/>
    <property type="match status" value="1"/>
</dbReference>
<comment type="caution">
    <text evidence="11">The sequence shown here is derived from an EMBL/GenBank/DDBJ whole genome shotgun (WGS) entry which is preliminary data.</text>
</comment>
<keyword evidence="7" id="KW-0436">Ligase</keyword>
<organism evidence="11 12">
    <name type="scientific">Streptomyces sp. 900105245</name>
    <dbReference type="NCBI Taxonomy" id="3154379"/>
    <lineage>
        <taxon>Bacteria</taxon>
        <taxon>Bacillati</taxon>
        <taxon>Actinomycetota</taxon>
        <taxon>Actinomycetes</taxon>
        <taxon>Kitasatosporales</taxon>
        <taxon>Streptomycetaceae</taxon>
        <taxon>Streptomyces</taxon>
    </lineage>
</organism>
<evidence type="ECO:0000256" key="1">
    <source>
        <dbReference type="ARBA" id="ARBA00001957"/>
    </source>
</evidence>
<dbReference type="InterPro" id="IPR020806">
    <property type="entry name" value="PKS_PP-bd"/>
</dbReference>
<dbReference type="Pfam" id="PF00550">
    <property type="entry name" value="PP-binding"/>
    <property type="match status" value="1"/>
</dbReference>
<accession>A0ABV1UK36</accession>
<dbReference type="SUPFAM" id="SSF52777">
    <property type="entry name" value="CoA-dependent acyltransferases"/>
    <property type="match status" value="2"/>
</dbReference>
<dbReference type="SMART" id="SM00823">
    <property type="entry name" value="PKS_PP"/>
    <property type="match status" value="1"/>
</dbReference>
<dbReference type="InterPro" id="IPR009081">
    <property type="entry name" value="PP-bd_ACP"/>
</dbReference>
<dbReference type="InterPro" id="IPR020845">
    <property type="entry name" value="AMP-binding_CS"/>
</dbReference>
<evidence type="ECO:0000256" key="7">
    <source>
        <dbReference type="ARBA" id="ARBA00022598"/>
    </source>
</evidence>
<evidence type="ECO:0000256" key="3">
    <source>
        <dbReference type="ARBA" id="ARBA00007380"/>
    </source>
</evidence>
<reference evidence="11 12" key="1">
    <citation type="submission" date="2024-06" db="EMBL/GenBank/DDBJ databases">
        <title>The Natural Products Discovery Center: Release of the First 8490 Sequenced Strains for Exploring Actinobacteria Biosynthetic Diversity.</title>
        <authorList>
            <person name="Kalkreuter E."/>
            <person name="Kautsar S.A."/>
            <person name="Yang D."/>
            <person name="Bader C.D."/>
            <person name="Teijaro C.N."/>
            <person name="Fluegel L."/>
            <person name="Davis C.M."/>
            <person name="Simpson J.R."/>
            <person name="Lauterbach L."/>
            <person name="Steele A.D."/>
            <person name="Gui C."/>
            <person name="Meng S."/>
            <person name="Li G."/>
            <person name="Viehrig K."/>
            <person name="Ye F."/>
            <person name="Su P."/>
            <person name="Kiefer A.F."/>
            <person name="Nichols A."/>
            <person name="Cepeda A.J."/>
            <person name="Yan W."/>
            <person name="Fan B."/>
            <person name="Jiang Y."/>
            <person name="Adhikari A."/>
            <person name="Zheng C.-J."/>
            <person name="Schuster L."/>
            <person name="Cowan T.M."/>
            <person name="Smanski M.J."/>
            <person name="Chevrette M.G."/>
            <person name="De Carvalho L.P.S."/>
            <person name="Shen B."/>
        </authorList>
    </citation>
    <scope>NUCLEOTIDE SEQUENCE [LARGE SCALE GENOMIC DNA]</scope>
    <source>
        <strain evidence="11 12">NPDC001166</strain>
    </source>
</reference>
<dbReference type="InterPro" id="IPR001242">
    <property type="entry name" value="Condensation_dom"/>
</dbReference>
<protein>
    <recommendedName>
        <fullName evidence="4">Phenyloxazoline synthase MbtB</fullName>
    </recommendedName>
    <alternativeName>
        <fullName evidence="8">Mycobactin synthetase protein B</fullName>
    </alternativeName>
</protein>
<evidence type="ECO:0000256" key="9">
    <source>
        <dbReference type="SAM" id="MobiDB-lite"/>
    </source>
</evidence>
<evidence type="ECO:0000313" key="12">
    <source>
        <dbReference type="Proteomes" id="UP001470023"/>
    </source>
</evidence>
<dbReference type="Gene3D" id="3.30.300.30">
    <property type="match status" value="1"/>
</dbReference>
<keyword evidence="12" id="KW-1185">Reference proteome</keyword>
<comment type="pathway">
    <text evidence="2">Siderophore biosynthesis; mycobactin biosynthesis.</text>
</comment>
<dbReference type="RefSeq" id="WP_352066000.1">
    <property type="nucleotide sequence ID" value="NZ_JBEPAZ010000083.1"/>
</dbReference>
<dbReference type="Gene3D" id="1.10.1200.10">
    <property type="entry name" value="ACP-like"/>
    <property type="match status" value="1"/>
</dbReference>
<dbReference type="SUPFAM" id="SSF56801">
    <property type="entry name" value="Acetyl-CoA synthetase-like"/>
    <property type="match status" value="1"/>
</dbReference>
<dbReference type="Pfam" id="PF00501">
    <property type="entry name" value="AMP-binding"/>
    <property type="match status" value="1"/>
</dbReference>
<comment type="similarity">
    <text evidence="3">Belongs to the ATP-dependent AMP-binding enzyme family. MbtB subfamily.</text>
</comment>
<dbReference type="InterPro" id="IPR000873">
    <property type="entry name" value="AMP-dep_synth/lig_dom"/>
</dbReference>
<dbReference type="InterPro" id="IPR036736">
    <property type="entry name" value="ACP-like_sf"/>
</dbReference>
<dbReference type="SUPFAM" id="SSF47336">
    <property type="entry name" value="ACP-like"/>
    <property type="match status" value="1"/>
</dbReference>
<gene>
    <name evidence="11" type="ORF">ABT272_41425</name>
</gene>
<evidence type="ECO:0000256" key="2">
    <source>
        <dbReference type="ARBA" id="ARBA00005102"/>
    </source>
</evidence>
<evidence type="ECO:0000256" key="6">
    <source>
        <dbReference type="ARBA" id="ARBA00022553"/>
    </source>
</evidence>
<keyword evidence="6" id="KW-0597">Phosphoprotein</keyword>
<evidence type="ECO:0000256" key="8">
    <source>
        <dbReference type="ARBA" id="ARBA00033440"/>
    </source>
</evidence>
<feature type="domain" description="Carrier" evidence="10">
    <location>
        <begin position="1000"/>
        <end position="1078"/>
    </location>
</feature>